<accession>W5N4A4</accession>
<keyword evidence="3" id="KW-0963">Cytoplasm</keyword>
<dbReference type="PANTHER" id="PTHR12478:SF18">
    <property type="entry name" value="REGULATED IN DEVELOPMENT AND DNA DAMAGE RESPONSE 2"/>
    <property type="match status" value="1"/>
</dbReference>
<name>W5N4A4_LEPOC</name>
<evidence type="ECO:0000256" key="2">
    <source>
        <dbReference type="ARBA" id="ARBA00010670"/>
    </source>
</evidence>
<dbReference type="Bgee" id="ENSLOCG00000012559">
    <property type="expression patterns" value="Expressed in zone of skin and 13 other cell types or tissues"/>
</dbReference>
<dbReference type="OrthoDB" id="10018535at2759"/>
<dbReference type="KEGG" id="loc:102691741"/>
<dbReference type="InterPro" id="IPR012918">
    <property type="entry name" value="RTP801-like"/>
</dbReference>
<reference evidence="5" key="3">
    <citation type="submission" date="2025-09" db="UniProtKB">
        <authorList>
            <consortium name="Ensembl"/>
        </authorList>
    </citation>
    <scope>IDENTIFICATION</scope>
</reference>
<dbReference type="OMA" id="GWPPLRH"/>
<dbReference type="InterPro" id="IPR038281">
    <property type="entry name" value="RTP801-like_C_sf"/>
</dbReference>
<feature type="region of interest" description="Disordered" evidence="4">
    <location>
        <begin position="42"/>
        <end position="70"/>
    </location>
</feature>
<dbReference type="InParanoid" id="W5N4A4"/>
<comment type="similarity">
    <text evidence="2">Belongs to the DDIT4 family.</text>
</comment>
<evidence type="ECO:0000256" key="4">
    <source>
        <dbReference type="SAM" id="MobiDB-lite"/>
    </source>
</evidence>
<proteinExistence type="inferred from homology"/>
<evidence type="ECO:0000313" key="6">
    <source>
        <dbReference type="Proteomes" id="UP000018468"/>
    </source>
</evidence>
<dbReference type="Ensembl" id="ENSLOCT00000015492.1">
    <property type="protein sequence ID" value="ENSLOCP00000015463.1"/>
    <property type="gene ID" value="ENSLOCG00000012559.1"/>
</dbReference>
<dbReference type="Gene3D" id="3.90.470.40">
    <property type="entry name" value="RTP801-like"/>
    <property type="match status" value="1"/>
</dbReference>
<reference evidence="5" key="2">
    <citation type="submission" date="2025-08" db="UniProtKB">
        <authorList>
            <consortium name="Ensembl"/>
        </authorList>
    </citation>
    <scope>IDENTIFICATION</scope>
</reference>
<dbReference type="HOGENOM" id="CLU_086145_0_0_1"/>
<feature type="compositionally biased region" description="Basic and acidic residues" evidence="4">
    <location>
        <begin position="61"/>
        <end position="70"/>
    </location>
</feature>
<reference evidence="6" key="1">
    <citation type="submission" date="2011-12" db="EMBL/GenBank/DDBJ databases">
        <title>The Draft Genome of Lepisosteus oculatus.</title>
        <authorList>
            <consortium name="The Broad Institute Genome Assembly &amp; Analysis Group"/>
            <consortium name="Computational R&amp;D Group"/>
            <consortium name="and Sequencing Platform"/>
            <person name="Di Palma F."/>
            <person name="Alfoldi J."/>
            <person name="Johnson J."/>
            <person name="Berlin A."/>
            <person name="Gnerre S."/>
            <person name="Jaffe D."/>
            <person name="MacCallum I."/>
            <person name="Young S."/>
            <person name="Walker B.J."/>
            <person name="Lander E.S."/>
            <person name="Lindblad-Toh K."/>
        </authorList>
    </citation>
    <scope>NUCLEOTIDE SEQUENCE [LARGE SCALE GENOMIC DNA]</scope>
</reference>
<sequence length="204" mass="22671">MVYSQALGFTHGMGVLSEEDNLVEAMKKFVNQFTSARKEKCADKPFDSGCSSEGEMSEDSGVDRRSPEDPLDERLWQELAQQMELCLARAKKTELQCQEVLIPRQLAGRIARDALRTASDEPCGLRGAVIQVHLETGSAVRALGSIVPDRSVTPTFELSVVFKADQDNWPSLRHLFGKVLKLSPGFRLVKRKLYSSAGPLIQEF</sequence>
<dbReference type="AlphaFoldDB" id="W5N4A4"/>
<dbReference type="GO" id="GO:0005737">
    <property type="term" value="C:cytoplasm"/>
    <property type="evidence" value="ECO:0007669"/>
    <property type="project" value="UniProtKB-SubCell"/>
</dbReference>
<dbReference type="GeneID" id="102691741"/>
<comment type="subcellular location">
    <subcellularLocation>
        <location evidence="1">Cytoplasm</location>
    </subcellularLocation>
</comment>
<dbReference type="PANTHER" id="PTHR12478">
    <property type="entry name" value="DNA-DAMAGE-INDUCIBLE TRANSCRIPT 4 PROTEIN DDIT4"/>
    <property type="match status" value="1"/>
</dbReference>
<dbReference type="STRING" id="7918.ENSLOCP00000015463"/>
<dbReference type="GeneTree" id="ENSGT00530000063652"/>
<evidence type="ECO:0000256" key="3">
    <source>
        <dbReference type="ARBA" id="ARBA00022490"/>
    </source>
</evidence>
<dbReference type="EMBL" id="AHAT01005570">
    <property type="status" value="NOT_ANNOTATED_CDS"/>
    <property type="molecule type" value="Genomic_DNA"/>
</dbReference>
<evidence type="ECO:0000313" key="5">
    <source>
        <dbReference type="Ensembl" id="ENSLOCP00000015463.1"/>
    </source>
</evidence>
<dbReference type="Proteomes" id="UP000018468">
    <property type="component" value="Linkage group LG6"/>
</dbReference>
<evidence type="ECO:0000256" key="1">
    <source>
        <dbReference type="ARBA" id="ARBA00004496"/>
    </source>
</evidence>
<protein>
    <submittedName>
        <fullName evidence="5">DNA damage-inducible transcript 4-like protein</fullName>
    </submittedName>
</protein>
<dbReference type="Pfam" id="PF07809">
    <property type="entry name" value="RTP801_C"/>
    <property type="match status" value="1"/>
</dbReference>
<organism evidence="5 6">
    <name type="scientific">Lepisosteus oculatus</name>
    <name type="common">Spotted gar</name>
    <dbReference type="NCBI Taxonomy" id="7918"/>
    <lineage>
        <taxon>Eukaryota</taxon>
        <taxon>Metazoa</taxon>
        <taxon>Chordata</taxon>
        <taxon>Craniata</taxon>
        <taxon>Vertebrata</taxon>
        <taxon>Euteleostomi</taxon>
        <taxon>Actinopterygii</taxon>
        <taxon>Neopterygii</taxon>
        <taxon>Holostei</taxon>
        <taxon>Semionotiformes</taxon>
        <taxon>Lepisosteidae</taxon>
        <taxon>Lepisosteus</taxon>
    </lineage>
</organism>
<dbReference type="GO" id="GO:0009968">
    <property type="term" value="P:negative regulation of signal transduction"/>
    <property type="evidence" value="ECO:0007669"/>
    <property type="project" value="InterPro"/>
</dbReference>
<dbReference type="RefSeq" id="XP_006632176.1">
    <property type="nucleotide sequence ID" value="XM_006632113.3"/>
</dbReference>
<keyword evidence="6" id="KW-1185">Reference proteome</keyword>
<dbReference type="eggNOG" id="ENOG502S0CP">
    <property type="taxonomic scope" value="Eukaryota"/>
</dbReference>